<proteinExistence type="predicted"/>
<protein>
    <submittedName>
        <fullName evidence="1">Carbohydrate ABC transporter substrate-binding protein</fullName>
    </submittedName>
</protein>
<evidence type="ECO:0000313" key="1">
    <source>
        <dbReference type="EMBL" id="TGY96369.1"/>
    </source>
</evidence>
<dbReference type="Proteomes" id="UP000304953">
    <property type="component" value="Unassembled WGS sequence"/>
</dbReference>
<evidence type="ECO:0000313" key="2">
    <source>
        <dbReference type="Proteomes" id="UP000304953"/>
    </source>
</evidence>
<gene>
    <name evidence="1" type="ORF">E5329_10095</name>
</gene>
<name>A0AC61RX23_9FIRM</name>
<reference evidence="1" key="1">
    <citation type="submission" date="2019-04" db="EMBL/GenBank/DDBJ databases">
        <title>Microbes associate with the intestines of laboratory mice.</title>
        <authorList>
            <person name="Navarre W."/>
            <person name="Wong E."/>
            <person name="Huang K."/>
            <person name="Tropini C."/>
            <person name="Ng K."/>
            <person name="Yu B."/>
        </authorList>
    </citation>
    <scope>NUCLEOTIDE SEQUENCE</scope>
    <source>
        <strain evidence="1">NM01_1-7b</strain>
    </source>
</reference>
<sequence length="461" mass="49922">MKKKILKRVLAVSLAAAMAMPLSACGNKGTEEAGGEGDQAMDVTIDQIKLGEDYTDIKADLKFLTHKTDAVDTTFKGYIEEFQKLYPDINIEYEGITSYADDIQTRITTGDWGDICMVPMTVDKDELGNYFTKLGDKATLANTYEENMLNNYAYEDNVYGIPSMANVQGIVYNKAVFESAGITGLPKTPDEFLDALQQIKDKTDAIPMYTNFAAGWTMTAWDAYIDGGATGDPDFANTGLAKGENPFSDRGDGTGPFAVYNTLYEAVKRGLTEEDPTTTDWEGSKGMLNKGEIGCMALGSWAVVQMQQAGENADDIGYMAFPISVDGKQYVSAGPDYNYGINCNSSRDNQIAAMCYIKWLVEKSGFAQGEGGLSIVTGDEYPEALKALDGIDLVVNSPAAAGEENLFNDINNSSELGINVSGAIPTQIVEEATSGTKTMEDMSAEWNEKWTAAQESNGVEH</sequence>
<accession>A0AC61RX23</accession>
<organism evidence="1 2">
    <name type="scientific">Petralouisia muris</name>
    <dbReference type="NCBI Taxonomy" id="3032872"/>
    <lineage>
        <taxon>Bacteria</taxon>
        <taxon>Bacillati</taxon>
        <taxon>Bacillota</taxon>
        <taxon>Clostridia</taxon>
        <taxon>Lachnospirales</taxon>
        <taxon>Lachnospiraceae</taxon>
        <taxon>Petralouisia</taxon>
    </lineage>
</organism>
<comment type="caution">
    <text evidence="1">The sequence shown here is derived from an EMBL/GenBank/DDBJ whole genome shotgun (WGS) entry which is preliminary data.</text>
</comment>
<keyword evidence="2" id="KW-1185">Reference proteome</keyword>
<dbReference type="EMBL" id="SRYA01000017">
    <property type="protein sequence ID" value="TGY96369.1"/>
    <property type="molecule type" value="Genomic_DNA"/>
</dbReference>